<keyword evidence="3" id="KW-0411">Iron-sulfur</keyword>
<evidence type="ECO:0000313" key="5">
    <source>
        <dbReference type="EMBL" id="ECQ9024004.1"/>
    </source>
</evidence>
<evidence type="ECO:0000256" key="3">
    <source>
        <dbReference type="ARBA" id="ARBA00023014"/>
    </source>
</evidence>
<comment type="caution">
    <text evidence="5">The sequence shown here is derived from an EMBL/GenBank/DDBJ whole genome shotgun (WGS) entry which is preliminary data.</text>
</comment>
<evidence type="ECO:0000256" key="2">
    <source>
        <dbReference type="ARBA" id="ARBA00023004"/>
    </source>
</evidence>
<dbReference type="SUPFAM" id="SSF53732">
    <property type="entry name" value="Aconitase iron-sulfur domain"/>
    <property type="match status" value="1"/>
</dbReference>
<accession>A0A5Z0F9M0</accession>
<protein>
    <submittedName>
        <fullName evidence="5">3-isopropylmalate dehydratase large subunit</fullName>
        <ecNumber evidence="5">4.2.1.33</ecNumber>
    </submittedName>
</protein>
<reference evidence="5" key="1">
    <citation type="submission" date="2019-08" db="EMBL/GenBank/DDBJ databases">
        <authorList>
            <person name="Ashton P.M."/>
            <person name="Dallman T."/>
            <person name="Nair S."/>
            <person name="De Pinna E."/>
            <person name="Peters T."/>
            <person name="Grant K."/>
        </authorList>
    </citation>
    <scope>NUCLEOTIDE SEQUENCE</scope>
    <source>
        <strain evidence="5">264094</strain>
    </source>
</reference>
<feature type="non-terminal residue" evidence="5">
    <location>
        <position position="71"/>
    </location>
</feature>
<dbReference type="EMBL" id="AAKDLR010000023">
    <property type="protein sequence ID" value="ECQ9024004.1"/>
    <property type="molecule type" value="Genomic_DNA"/>
</dbReference>
<evidence type="ECO:0000259" key="4">
    <source>
        <dbReference type="Pfam" id="PF00330"/>
    </source>
</evidence>
<name>A0A5Z0F9M0_CAMJU</name>
<evidence type="ECO:0000256" key="1">
    <source>
        <dbReference type="ARBA" id="ARBA00022723"/>
    </source>
</evidence>
<dbReference type="GO" id="GO:0051536">
    <property type="term" value="F:iron-sulfur cluster binding"/>
    <property type="evidence" value="ECO:0007669"/>
    <property type="project" value="UniProtKB-KW"/>
</dbReference>
<dbReference type="GO" id="GO:0003861">
    <property type="term" value="F:3-isopropylmalate dehydratase activity"/>
    <property type="evidence" value="ECO:0007669"/>
    <property type="project" value="UniProtKB-EC"/>
</dbReference>
<dbReference type="InterPro" id="IPR001030">
    <property type="entry name" value="Acoase/IPM_deHydtase_lsu_aba"/>
</dbReference>
<keyword evidence="2" id="KW-0408">Iron</keyword>
<proteinExistence type="predicted"/>
<dbReference type="InterPro" id="IPR036008">
    <property type="entry name" value="Aconitase_4Fe-4S_dom"/>
</dbReference>
<feature type="domain" description="Aconitase/3-isopropylmalate dehydratase large subunit alpha/beta/alpha" evidence="4">
    <location>
        <begin position="9"/>
        <end position="70"/>
    </location>
</feature>
<dbReference type="AlphaFoldDB" id="A0A5Z0F9M0"/>
<keyword evidence="1" id="KW-0479">Metal-binding</keyword>
<keyword evidence="5" id="KW-0456">Lyase</keyword>
<gene>
    <name evidence="5" type="ORF">F0H25_07850</name>
</gene>
<dbReference type="Pfam" id="PF00330">
    <property type="entry name" value="Aconitase"/>
    <property type="match status" value="1"/>
</dbReference>
<dbReference type="Gene3D" id="3.30.499.10">
    <property type="entry name" value="Aconitase, domain 3"/>
    <property type="match status" value="1"/>
</dbReference>
<dbReference type="InterPro" id="IPR015931">
    <property type="entry name" value="Acnase/IPM_dHydase_lsu_aba_1/3"/>
</dbReference>
<organism evidence="5">
    <name type="scientific">Campylobacter jejuni</name>
    <dbReference type="NCBI Taxonomy" id="197"/>
    <lineage>
        <taxon>Bacteria</taxon>
        <taxon>Pseudomonadati</taxon>
        <taxon>Campylobacterota</taxon>
        <taxon>Epsilonproteobacteria</taxon>
        <taxon>Campylobacterales</taxon>
        <taxon>Campylobacteraceae</taxon>
        <taxon>Campylobacter</taxon>
    </lineage>
</organism>
<dbReference type="EC" id="4.2.1.33" evidence="5"/>
<sequence>MIMAKTLYEKVFDAHVVYEGKNELPILYIDRHLIHEVTSPQAFSGLKMAKRRMARADLTLATIDHDVSTKS</sequence>
<dbReference type="GO" id="GO:0046872">
    <property type="term" value="F:metal ion binding"/>
    <property type="evidence" value="ECO:0007669"/>
    <property type="project" value="UniProtKB-KW"/>
</dbReference>